<keyword evidence="1" id="KW-0812">Transmembrane</keyword>
<accession>A0A3M7SDE8</accession>
<keyword evidence="3" id="KW-1185">Reference proteome</keyword>
<name>A0A3M7SDE8_BRAPC</name>
<organism evidence="2 3">
    <name type="scientific">Brachionus plicatilis</name>
    <name type="common">Marine rotifer</name>
    <name type="synonym">Brachionus muelleri</name>
    <dbReference type="NCBI Taxonomy" id="10195"/>
    <lineage>
        <taxon>Eukaryota</taxon>
        <taxon>Metazoa</taxon>
        <taxon>Spiralia</taxon>
        <taxon>Gnathifera</taxon>
        <taxon>Rotifera</taxon>
        <taxon>Eurotatoria</taxon>
        <taxon>Monogononta</taxon>
        <taxon>Pseudotrocha</taxon>
        <taxon>Ploima</taxon>
        <taxon>Brachionidae</taxon>
        <taxon>Brachionus</taxon>
    </lineage>
</organism>
<dbReference type="EMBL" id="REGN01001571">
    <property type="protein sequence ID" value="RNA33843.1"/>
    <property type="molecule type" value="Genomic_DNA"/>
</dbReference>
<comment type="caution">
    <text evidence="2">The sequence shown here is derived from an EMBL/GenBank/DDBJ whole genome shotgun (WGS) entry which is preliminary data.</text>
</comment>
<sequence length="84" mass="9432">METNRIFELCWDVIFTFYSTALSVMSYFGISIFLTLTNKFSSSFSTSTSISSNSESRTFLTSSIISVSQCISNARIIYPRAVIL</sequence>
<protein>
    <submittedName>
        <fullName evidence="2">Uncharacterized protein</fullName>
    </submittedName>
</protein>
<gene>
    <name evidence="2" type="ORF">BpHYR1_031153</name>
</gene>
<keyword evidence="1" id="KW-1133">Transmembrane helix</keyword>
<reference evidence="2 3" key="1">
    <citation type="journal article" date="2018" name="Sci. Rep.">
        <title>Genomic signatures of local adaptation to the degree of environmental predictability in rotifers.</title>
        <authorList>
            <person name="Franch-Gras L."/>
            <person name="Hahn C."/>
            <person name="Garcia-Roger E.M."/>
            <person name="Carmona M.J."/>
            <person name="Serra M."/>
            <person name="Gomez A."/>
        </authorList>
    </citation>
    <scope>NUCLEOTIDE SEQUENCE [LARGE SCALE GENOMIC DNA]</scope>
    <source>
        <strain evidence="2">HYR1</strain>
    </source>
</reference>
<evidence type="ECO:0000313" key="2">
    <source>
        <dbReference type="EMBL" id="RNA33843.1"/>
    </source>
</evidence>
<feature type="transmembrane region" description="Helical" evidence="1">
    <location>
        <begin position="15"/>
        <end position="36"/>
    </location>
</feature>
<evidence type="ECO:0000256" key="1">
    <source>
        <dbReference type="SAM" id="Phobius"/>
    </source>
</evidence>
<evidence type="ECO:0000313" key="3">
    <source>
        <dbReference type="Proteomes" id="UP000276133"/>
    </source>
</evidence>
<proteinExistence type="predicted"/>
<dbReference type="AlphaFoldDB" id="A0A3M7SDE8"/>
<dbReference type="Proteomes" id="UP000276133">
    <property type="component" value="Unassembled WGS sequence"/>
</dbReference>
<keyword evidence="1" id="KW-0472">Membrane</keyword>